<protein>
    <submittedName>
        <fullName evidence="1">Uncharacterized protein</fullName>
    </submittedName>
</protein>
<evidence type="ECO:0000313" key="1">
    <source>
        <dbReference type="EMBL" id="DAF91372.1"/>
    </source>
</evidence>
<organism evidence="1">
    <name type="scientific">Myoviridae sp. ctZYN8</name>
    <dbReference type="NCBI Taxonomy" id="2825128"/>
    <lineage>
        <taxon>Viruses</taxon>
        <taxon>Duplodnaviria</taxon>
        <taxon>Heunggongvirae</taxon>
        <taxon>Uroviricota</taxon>
        <taxon>Caudoviricetes</taxon>
    </lineage>
</organism>
<sequence length="244" mass="26991">MIRIYIFTYAGDAQEAVACVRCARTALPGALVTVADDSAFPVPEEVRRAFLAYGARYKRTDFPRNGNLNGPECVRGIISTLAGDAADDDIIVKIDSDTALLSGEWVRNMHGVGLDWYACGCGARRFFGLCYAMSGKTARLAGEALEHATLPENAPEDLTIGRTVIDLCGMERGHFAAPWTPMNRAGRWSWWNWDSSTTDPEDYARSYDVVNVGNPRPPHIPKSARWEVMHAMCDAVMNERRGKE</sequence>
<dbReference type="EMBL" id="BK016052">
    <property type="protein sequence ID" value="DAF91372.1"/>
    <property type="molecule type" value="Genomic_DNA"/>
</dbReference>
<name>A0A8S5UA87_9CAUD</name>
<reference evidence="1" key="1">
    <citation type="journal article" date="2021" name="Proc. Natl. Acad. Sci. U.S.A.">
        <title>A Catalog of Tens of Thousands of Viruses from Human Metagenomes Reveals Hidden Associations with Chronic Diseases.</title>
        <authorList>
            <person name="Tisza M.J."/>
            <person name="Buck C.B."/>
        </authorList>
    </citation>
    <scope>NUCLEOTIDE SEQUENCE</scope>
    <source>
        <strain evidence="1">CtZYN8</strain>
    </source>
</reference>
<accession>A0A8S5UA87</accession>
<proteinExistence type="predicted"/>